<feature type="transmembrane region" description="Helical" evidence="1">
    <location>
        <begin position="59"/>
        <end position="77"/>
    </location>
</feature>
<sequence length="136" mass="15373">MWCRTTSNVTNWMCEDHFSSSRGMTTLIFGIGLGLFIVLCLWVSAGLICLVSLRIERRIGAIALCIATAATIILVSLPRSTETPSVREDKLYDHLFVWRIILLILLAVSSLVGFLAYFKFELLEPIKPMRISTWVH</sequence>
<evidence type="ECO:0000313" key="2">
    <source>
        <dbReference type="Proteomes" id="UP000694920"/>
    </source>
</evidence>
<keyword evidence="1" id="KW-0472">Membrane</keyword>
<evidence type="ECO:0000313" key="3">
    <source>
        <dbReference type="RefSeq" id="XP_015587381.1"/>
    </source>
</evidence>
<keyword evidence="1" id="KW-0812">Transmembrane</keyword>
<name>A0AAJ7BJ59_CEPCN</name>
<organism evidence="2 3">
    <name type="scientific">Cephus cinctus</name>
    <name type="common">Wheat stem sawfly</name>
    <dbReference type="NCBI Taxonomy" id="211228"/>
    <lineage>
        <taxon>Eukaryota</taxon>
        <taxon>Metazoa</taxon>
        <taxon>Ecdysozoa</taxon>
        <taxon>Arthropoda</taxon>
        <taxon>Hexapoda</taxon>
        <taxon>Insecta</taxon>
        <taxon>Pterygota</taxon>
        <taxon>Neoptera</taxon>
        <taxon>Endopterygota</taxon>
        <taxon>Hymenoptera</taxon>
        <taxon>Cephoidea</taxon>
        <taxon>Cephidae</taxon>
        <taxon>Cephus</taxon>
    </lineage>
</organism>
<gene>
    <name evidence="3" type="primary">LOC107264048</name>
</gene>
<dbReference type="PANTHER" id="PTHR31622">
    <property type="entry name" value="TRANSMEMBRANE PROTEIN 218"/>
    <property type="match status" value="1"/>
</dbReference>
<dbReference type="GeneID" id="107264048"/>
<dbReference type="InterPro" id="IPR026771">
    <property type="entry name" value="Tmem218"/>
</dbReference>
<feature type="transmembrane region" description="Helical" evidence="1">
    <location>
        <begin position="97"/>
        <end position="120"/>
    </location>
</feature>
<accession>A0AAJ7BJ59</accession>
<dbReference type="GO" id="GO:0005929">
    <property type="term" value="C:cilium"/>
    <property type="evidence" value="ECO:0007669"/>
    <property type="project" value="UniProtKB-SubCell"/>
</dbReference>
<evidence type="ECO:0000256" key="1">
    <source>
        <dbReference type="SAM" id="Phobius"/>
    </source>
</evidence>
<dbReference type="PANTHER" id="PTHR31622:SF1">
    <property type="entry name" value="TRANSMEMBRANE PROTEIN 218"/>
    <property type="match status" value="1"/>
</dbReference>
<protein>
    <submittedName>
        <fullName evidence="3">Uncharacterized protein LOC107264048 isoform X2</fullName>
    </submittedName>
</protein>
<feature type="transmembrane region" description="Helical" evidence="1">
    <location>
        <begin position="27"/>
        <end position="52"/>
    </location>
</feature>
<reference evidence="3" key="1">
    <citation type="submission" date="2025-08" db="UniProtKB">
        <authorList>
            <consortium name="RefSeq"/>
        </authorList>
    </citation>
    <scope>IDENTIFICATION</scope>
</reference>
<dbReference type="GO" id="GO:0016020">
    <property type="term" value="C:membrane"/>
    <property type="evidence" value="ECO:0007669"/>
    <property type="project" value="UniProtKB-SubCell"/>
</dbReference>
<dbReference type="RefSeq" id="XP_015587381.1">
    <property type="nucleotide sequence ID" value="XM_015731895.2"/>
</dbReference>
<keyword evidence="2" id="KW-1185">Reference proteome</keyword>
<dbReference type="Proteomes" id="UP000694920">
    <property type="component" value="Unplaced"/>
</dbReference>
<dbReference type="AlphaFoldDB" id="A0AAJ7BJ59"/>
<proteinExistence type="predicted"/>
<keyword evidence="1" id="KW-1133">Transmembrane helix</keyword>